<keyword evidence="4 8" id="KW-0812">Transmembrane</keyword>
<organism evidence="9 10">
    <name type="scientific">Dankookia rubra</name>
    <dbReference type="NCBI Taxonomy" id="1442381"/>
    <lineage>
        <taxon>Bacteria</taxon>
        <taxon>Pseudomonadati</taxon>
        <taxon>Pseudomonadota</taxon>
        <taxon>Alphaproteobacteria</taxon>
        <taxon>Acetobacterales</taxon>
        <taxon>Roseomonadaceae</taxon>
        <taxon>Dankookia</taxon>
    </lineage>
</organism>
<feature type="transmembrane region" description="Helical" evidence="8">
    <location>
        <begin position="36"/>
        <end position="57"/>
    </location>
</feature>
<dbReference type="InterPro" id="IPR005614">
    <property type="entry name" value="NrfD-like"/>
</dbReference>
<protein>
    <submittedName>
        <fullName evidence="9">Polysulfide reductase NrfD</fullName>
    </submittedName>
</protein>
<comment type="subcellular location">
    <subcellularLocation>
        <location evidence="1">Cell membrane</location>
        <topology evidence="1">Multi-pass membrane protein</topology>
    </subcellularLocation>
</comment>
<keyword evidence="5 8" id="KW-1133">Transmembrane helix</keyword>
<dbReference type="AlphaFoldDB" id="A0A4R5QEE5"/>
<sequence length="317" mass="32712">MNAVPSTPVANPTGPWRGETYYGVPPVRRSHWNWKVGTYIGLGGMAGAAQVVALLARGRDRHGALRRQAHWLGSVASGIGAVLLVVDLKTPHRFANMLRIVRPTSPMSLGTWILSGFGLASAVGTVAELLGARRLGRAAQVPAAIGGAGMSVYTAALLSATSTPLWAAEPRVMGARFGSAAFAAGAAALSLGARRRGEDATADRLDEVALLAAGVGLVASGLAEGRAVAAGVRRPALEWATSLGAVGLAEALPVAGYAAAALAPGARRELSLAASLTLVLGNIVMRNEIVRAGNASADRPRDTFRLTQPREGRRRTR</sequence>
<feature type="compositionally biased region" description="Basic and acidic residues" evidence="7">
    <location>
        <begin position="298"/>
        <end position="311"/>
    </location>
</feature>
<comment type="similarity">
    <text evidence="2">Belongs to the NrfD family.</text>
</comment>
<dbReference type="GO" id="GO:0005886">
    <property type="term" value="C:plasma membrane"/>
    <property type="evidence" value="ECO:0007669"/>
    <property type="project" value="UniProtKB-SubCell"/>
</dbReference>
<comment type="caution">
    <text evidence="9">The sequence shown here is derived from an EMBL/GenBank/DDBJ whole genome shotgun (WGS) entry which is preliminary data.</text>
</comment>
<dbReference type="InterPro" id="IPR052049">
    <property type="entry name" value="Electron_transfer_protein"/>
</dbReference>
<dbReference type="EMBL" id="SMSJ01000030">
    <property type="protein sequence ID" value="TDH60871.1"/>
    <property type="molecule type" value="Genomic_DNA"/>
</dbReference>
<dbReference type="Proteomes" id="UP000295096">
    <property type="component" value="Unassembled WGS sequence"/>
</dbReference>
<evidence type="ECO:0000313" key="10">
    <source>
        <dbReference type="Proteomes" id="UP000295096"/>
    </source>
</evidence>
<evidence type="ECO:0000256" key="3">
    <source>
        <dbReference type="ARBA" id="ARBA00022475"/>
    </source>
</evidence>
<proteinExistence type="inferred from homology"/>
<dbReference type="PANTHER" id="PTHR34856">
    <property type="entry name" value="PROTEIN NRFD"/>
    <property type="match status" value="1"/>
</dbReference>
<feature type="region of interest" description="Disordered" evidence="7">
    <location>
        <begin position="296"/>
        <end position="317"/>
    </location>
</feature>
<dbReference type="OrthoDB" id="112837at2"/>
<feature type="transmembrane region" description="Helical" evidence="8">
    <location>
        <begin position="173"/>
        <end position="193"/>
    </location>
</feature>
<gene>
    <name evidence="9" type="ORF">E2C06_19825</name>
</gene>
<accession>A0A4R5QEE5</accession>
<feature type="transmembrane region" description="Helical" evidence="8">
    <location>
        <begin position="143"/>
        <end position="167"/>
    </location>
</feature>
<name>A0A4R5QEE5_9PROT</name>
<evidence type="ECO:0000256" key="1">
    <source>
        <dbReference type="ARBA" id="ARBA00004651"/>
    </source>
</evidence>
<evidence type="ECO:0000256" key="2">
    <source>
        <dbReference type="ARBA" id="ARBA00008929"/>
    </source>
</evidence>
<feature type="transmembrane region" description="Helical" evidence="8">
    <location>
        <begin position="69"/>
        <end position="89"/>
    </location>
</feature>
<evidence type="ECO:0000256" key="6">
    <source>
        <dbReference type="ARBA" id="ARBA00023136"/>
    </source>
</evidence>
<evidence type="ECO:0000256" key="8">
    <source>
        <dbReference type="SAM" id="Phobius"/>
    </source>
</evidence>
<keyword evidence="3" id="KW-1003">Cell membrane</keyword>
<dbReference type="PANTHER" id="PTHR34856:SF2">
    <property type="entry name" value="PROTEIN NRFD"/>
    <property type="match status" value="1"/>
</dbReference>
<evidence type="ECO:0000256" key="7">
    <source>
        <dbReference type="SAM" id="MobiDB-lite"/>
    </source>
</evidence>
<reference evidence="9 10" key="1">
    <citation type="journal article" date="2016" name="J. Microbiol.">
        <title>Dankookia rubra gen. nov., sp. nov., an alphaproteobacterium isolated from sediment of a shallow stream.</title>
        <authorList>
            <person name="Kim W.H."/>
            <person name="Kim D.H."/>
            <person name="Kang K."/>
            <person name="Ahn T.Y."/>
        </authorList>
    </citation>
    <scope>NUCLEOTIDE SEQUENCE [LARGE SCALE GENOMIC DNA]</scope>
    <source>
        <strain evidence="9 10">JCM30602</strain>
    </source>
</reference>
<keyword evidence="10" id="KW-1185">Reference proteome</keyword>
<dbReference type="Gene3D" id="1.20.1630.10">
    <property type="entry name" value="Formate dehydrogenase/DMSO reductase domain"/>
    <property type="match status" value="1"/>
</dbReference>
<evidence type="ECO:0000256" key="5">
    <source>
        <dbReference type="ARBA" id="ARBA00022989"/>
    </source>
</evidence>
<keyword evidence="6 8" id="KW-0472">Membrane</keyword>
<evidence type="ECO:0000313" key="9">
    <source>
        <dbReference type="EMBL" id="TDH60871.1"/>
    </source>
</evidence>
<dbReference type="Pfam" id="PF03916">
    <property type="entry name" value="NrfD"/>
    <property type="match status" value="1"/>
</dbReference>
<evidence type="ECO:0000256" key="4">
    <source>
        <dbReference type="ARBA" id="ARBA00022692"/>
    </source>
</evidence>
<feature type="transmembrane region" description="Helical" evidence="8">
    <location>
        <begin position="109"/>
        <end position="131"/>
    </location>
</feature>